<organism evidence="3 4">
    <name type="scientific">Ornithinimicrobium avium</name>
    <dbReference type="NCBI Taxonomy" id="2283195"/>
    <lineage>
        <taxon>Bacteria</taxon>
        <taxon>Bacillati</taxon>
        <taxon>Actinomycetota</taxon>
        <taxon>Actinomycetes</taxon>
        <taxon>Micrococcales</taxon>
        <taxon>Ornithinimicrobiaceae</taxon>
        <taxon>Ornithinimicrobium</taxon>
    </lineage>
</organism>
<feature type="compositionally biased region" description="Low complexity" evidence="1">
    <location>
        <begin position="100"/>
        <end position="135"/>
    </location>
</feature>
<protein>
    <submittedName>
        <fullName evidence="3">LapA family protein</fullName>
    </submittedName>
</protein>
<proteinExistence type="predicted"/>
<sequence length="152" mass="15869">MLVIGFLLILLAAAAIAYVLLATAGDPAVQISYGVLNVEITPLWLYLAGVLTLLVAALGVWIVGVGARTKARRGREVRELRKQARETDRRATRTGDSQVPPRTGAAGTTGARTAPPTGPRPTTTTPPATGTGPRTTTPPPGTTRRNPLDPDA</sequence>
<evidence type="ECO:0000313" key="4">
    <source>
        <dbReference type="Proteomes" id="UP000253790"/>
    </source>
</evidence>
<evidence type="ECO:0000313" key="3">
    <source>
        <dbReference type="EMBL" id="AXH97144.1"/>
    </source>
</evidence>
<dbReference type="Proteomes" id="UP000253790">
    <property type="component" value="Chromosome"/>
</dbReference>
<dbReference type="OrthoDB" id="4871871at2"/>
<evidence type="ECO:0000256" key="1">
    <source>
        <dbReference type="SAM" id="MobiDB-lite"/>
    </source>
</evidence>
<dbReference type="KEGG" id="orn:DV701_14375"/>
<reference evidence="3 4" key="1">
    <citation type="submission" date="2018-07" db="EMBL/GenBank/DDBJ databases">
        <title>Complete genome sequencing of Ornithinimicrobium sp. AMA3305.</title>
        <authorList>
            <person name="Bae J.-W."/>
        </authorList>
    </citation>
    <scope>NUCLEOTIDE SEQUENCE [LARGE SCALE GENOMIC DNA]</scope>
    <source>
        <strain evidence="3 4">AMA3305</strain>
    </source>
</reference>
<feature type="transmembrane region" description="Helical" evidence="2">
    <location>
        <begin position="45"/>
        <end position="65"/>
    </location>
</feature>
<keyword evidence="4" id="KW-1185">Reference proteome</keyword>
<keyword evidence="2" id="KW-1133">Transmembrane helix</keyword>
<dbReference type="AlphaFoldDB" id="A0A345NQ36"/>
<evidence type="ECO:0000256" key="2">
    <source>
        <dbReference type="SAM" id="Phobius"/>
    </source>
</evidence>
<keyword evidence="2" id="KW-0472">Membrane</keyword>
<name>A0A345NQ36_9MICO</name>
<feature type="compositionally biased region" description="Basic and acidic residues" evidence="1">
    <location>
        <begin position="74"/>
        <end position="93"/>
    </location>
</feature>
<accession>A0A345NQ36</accession>
<feature type="region of interest" description="Disordered" evidence="1">
    <location>
        <begin position="69"/>
        <end position="152"/>
    </location>
</feature>
<gene>
    <name evidence="3" type="ORF">DV701_14375</name>
</gene>
<keyword evidence="2" id="KW-0812">Transmembrane</keyword>
<dbReference type="EMBL" id="CP031229">
    <property type="protein sequence ID" value="AXH97144.1"/>
    <property type="molecule type" value="Genomic_DNA"/>
</dbReference>